<feature type="region of interest" description="Disordered" evidence="1">
    <location>
        <begin position="149"/>
        <end position="190"/>
    </location>
</feature>
<feature type="compositionally biased region" description="Basic residues" evidence="1">
    <location>
        <begin position="317"/>
        <end position="327"/>
    </location>
</feature>
<dbReference type="AlphaFoldDB" id="A0A9W7ZVH2"/>
<gene>
    <name evidence="2" type="ORF">H4219_005227</name>
</gene>
<feature type="compositionally biased region" description="Polar residues" evidence="1">
    <location>
        <begin position="1"/>
        <end position="14"/>
    </location>
</feature>
<evidence type="ECO:0000256" key="1">
    <source>
        <dbReference type="SAM" id="MobiDB-lite"/>
    </source>
</evidence>
<sequence>MVPHTNLTVNTFDNNGGGGCSKKDSGNNQAFEYASVFAMNQEPESPNSYDGDDDNDVVATANSGKSKSNSLLRARVVSRKEIQSESDEFKRPVVLRVVRARNTANKKLSQVGFRCKDSSFRYCSACWKPGVIDQDPEVSGAASECSCSHAEGANEDEDISKMAQPEEDEEEKGMEQRGHMLSQQRQQQVQIPHGGTYYPEDEHMVNQEHYSAICTYGDSANAYYDHEDSNYHGQYELEFEDQQGILYHEEEVSEGKEPHSMYTGYTYEEAQGSPQDTETHGYPTQSYYESTAGLGASHTFSSRWKPYYKYPHETERPHRHYSYRPRRVAPTSPPPGRYHGYNGGERLQINPETGGGPVIMGLRDMCVYDPGLFLTRLKSYRHQLSRYQSLFDRKFGSRSGQSNDYSHHYDGTRLDLDSETAAQHQPPDDDHEGVMREQISRLHAIVCKYNTVLYEHRLKQQRAREMRYYQYYSRNVQYRGPQRYHHSDYYHSGQDYEAKETQKERQYYDYCY</sequence>
<comment type="caution">
    <text evidence="2">The sequence shown here is derived from an EMBL/GenBank/DDBJ whole genome shotgun (WGS) entry which is preliminary data.</text>
</comment>
<accession>A0A9W7ZVH2</accession>
<feature type="region of interest" description="Disordered" evidence="1">
    <location>
        <begin position="1"/>
        <end position="25"/>
    </location>
</feature>
<proteinExistence type="predicted"/>
<feature type="compositionally biased region" description="Polar residues" evidence="1">
    <location>
        <begin position="181"/>
        <end position="190"/>
    </location>
</feature>
<feature type="region of interest" description="Disordered" evidence="1">
    <location>
        <begin position="316"/>
        <end position="349"/>
    </location>
</feature>
<keyword evidence="3" id="KW-1185">Reference proteome</keyword>
<protein>
    <submittedName>
        <fullName evidence="2">Uncharacterized protein</fullName>
    </submittedName>
</protein>
<name>A0A9W7ZVH2_9FUNG</name>
<dbReference type="EMBL" id="JANBPU010000264">
    <property type="protein sequence ID" value="KAJ1913414.1"/>
    <property type="molecule type" value="Genomic_DNA"/>
</dbReference>
<evidence type="ECO:0000313" key="3">
    <source>
        <dbReference type="Proteomes" id="UP001150538"/>
    </source>
</evidence>
<feature type="region of interest" description="Disordered" evidence="1">
    <location>
        <begin position="41"/>
        <end position="65"/>
    </location>
</feature>
<dbReference type="Proteomes" id="UP001150538">
    <property type="component" value="Unassembled WGS sequence"/>
</dbReference>
<reference evidence="2" key="1">
    <citation type="submission" date="2022-07" db="EMBL/GenBank/DDBJ databases">
        <title>Phylogenomic reconstructions and comparative analyses of Kickxellomycotina fungi.</title>
        <authorList>
            <person name="Reynolds N.K."/>
            <person name="Stajich J.E."/>
            <person name="Barry K."/>
            <person name="Grigoriev I.V."/>
            <person name="Crous P."/>
            <person name="Smith M.E."/>
        </authorList>
    </citation>
    <scope>NUCLEOTIDE SEQUENCE</scope>
    <source>
        <strain evidence="2">NBRC 100468</strain>
    </source>
</reference>
<organism evidence="2 3">
    <name type="scientific">Mycoemilia scoparia</name>
    <dbReference type="NCBI Taxonomy" id="417184"/>
    <lineage>
        <taxon>Eukaryota</taxon>
        <taxon>Fungi</taxon>
        <taxon>Fungi incertae sedis</taxon>
        <taxon>Zoopagomycota</taxon>
        <taxon>Kickxellomycotina</taxon>
        <taxon>Kickxellomycetes</taxon>
        <taxon>Kickxellales</taxon>
        <taxon>Kickxellaceae</taxon>
        <taxon>Mycoemilia</taxon>
    </lineage>
</organism>
<evidence type="ECO:0000313" key="2">
    <source>
        <dbReference type="EMBL" id="KAJ1913414.1"/>
    </source>
</evidence>